<proteinExistence type="predicted"/>
<name>A0A8J3WSE0_9ACTN</name>
<accession>A0A8J3WSE0</accession>
<reference evidence="2" key="1">
    <citation type="submission" date="2021-01" db="EMBL/GenBank/DDBJ databases">
        <title>Whole genome shotgun sequence of Planobispora takensis NBRC 109077.</title>
        <authorList>
            <person name="Komaki H."/>
            <person name="Tamura T."/>
        </authorList>
    </citation>
    <scope>NUCLEOTIDE SEQUENCE</scope>
    <source>
        <strain evidence="2">NBRC 109077</strain>
    </source>
</reference>
<evidence type="ECO:0000313" key="3">
    <source>
        <dbReference type="Proteomes" id="UP000634476"/>
    </source>
</evidence>
<dbReference type="AlphaFoldDB" id="A0A8J3WSE0"/>
<dbReference type="EMBL" id="BOOK01000005">
    <property type="protein sequence ID" value="GIH99152.1"/>
    <property type="molecule type" value="Genomic_DNA"/>
</dbReference>
<evidence type="ECO:0000313" key="2">
    <source>
        <dbReference type="EMBL" id="GIH99152.1"/>
    </source>
</evidence>
<gene>
    <name evidence="2" type="ORF">Pta02_11610</name>
</gene>
<sequence length="65" mass="6377">MSGQRPGVGANGQGVGSGSGSGSGGKGQVNNVSGGVEVDVSVGCSPEWRGTWLWEVCLEEARGGV</sequence>
<organism evidence="2 3">
    <name type="scientific">Planobispora takensis</name>
    <dbReference type="NCBI Taxonomy" id="1367882"/>
    <lineage>
        <taxon>Bacteria</taxon>
        <taxon>Bacillati</taxon>
        <taxon>Actinomycetota</taxon>
        <taxon>Actinomycetes</taxon>
        <taxon>Streptosporangiales</taxon>
        <taxon>Streptosporangiaceae</taxon>
        <taxon>Planobispora</taxon>
    </lineage>
</organism>
<feature type="compositionally biased region" description="Gly residues" evidence="1">
    <location>
        <begin position="9"/>
        <end position="27"/>
    </location>
</feature>
<dbReference type="Proteomes" id="UP000634476">
    <property type="component" value="Unassembled WGS sequence"/>
</dbReference>
<keyword evidence="3" id="KW-1185">Reference proteome</keyword>
<protein>
    <submittedName>
        <fullName evidence="2">Uncharacterized protein</fullName>
    </submittedName>
</protein>
<feature type="region of interest" description="Disordered" evidence="1">
    <location>
        <begin position="1"/>
        <end position="32"/>
    </location>
</feature>
<evidence type="ECO:0000256" key="1">
    <source>
        <dbReference type="SAM" id="MobiDB-lite"/>
    </source>
</evidence>
<comment type="caution">
    <text evidence="2">The sequence shown here is derived from an EMBL/GenBank/DDBJ whole genome shotgun (WGS) entry which is preliminary data.</text>
</comment>